<dbReference type="Proteomes" id="UP000236199">
    <property type="component" value="Unassembled WGS sequence"/>
</dbReference>
<dbReference type="Pfam" id="PF13247">
    <property type="entry name" value="Fer4_11"/>
    <property type="match status" value="1"/>
</dbReference>
<dbReference type="PROSITE" id="PS51379">
    <property type="entry name" value="4FE4S_FER_2"/>
    <property type="match status" value="3"/>
</dbReference>
<dbReference type="Gene3D" id="3.30.70.20">
    <property type="match status" value="2"/>
</dbReference>
<evidence type="ECO:0000259" key="7">
    <source>
        <dbReference type="PROSITE" id="PS51379"/>
    </source>
</evidence>
<keyword evidence="3" id="KW-0479">Metal-binding</keyword>
<proteinExistence type="predicted"/>
<accession>A0A2K1P3Y2</accession>
<evidence type="ECO:0000313" key="9">
    <source>
        <dbReference type="Proteomes" id="UP000236199"/>
    </source>
</evidence>
<keyword evidence="2" id="KW-0004">4Fe-4S</keyword>
<evidence type="ECO:0000256" key="6">
    <source>
        <dbReference type="ARBA" id="ARBA00023014"/>
    </source>
</evidence>
<dbReference type="InterPro" id="IPR050294">
    <property type="entry name" value="RnfB_subfamily"/>
</dbReference>
<keyword evidence="6" id="KW-0411">Iron-sulfur</keyword>
<dbReference type="InterPro" id="IPR017900">
    <property type="entry name" value="4Fe4S_Fe_S_CS"/>
</dbReference>
<dbReference type="PROSITE" id="PS00198">
    <property type="entry name" value="4FE4S_FER_1"/>
    <property type="match status" value="1"/>
</dbReference>
<name>A0A2K1P3Y2_9BACT</name>
<dbReference type="RefSeq" id="WP_103076303.1">
    <property type="nucleotide sequence ID" value="NZ_AZRM01000063.1"/>
</dbReference>
<keyword evidence="4" id="KW-0249">Electron transport</keyword>
<keyword evidence="1" id="KW-0813">Transport</keyword>
<dbReference type="GO" id="GO:0046872">
    <property type="term" value="F:metal ion binding"/>
    <property type="evidence" value="ECO:0007669"/>
    <property type="project" value="UniProtKB-KW"/>
</dbReference>
<dbReference type="AlphaFoldDB" id="A0A2K1P3Y2"/>
<dbReference type="PANTHER" id="PTHR42859:SF10">
    <property type="entry name" value="DIMETHYLSULFOXIDE REDUCTASE CHAIN B"/>
    <property type="match status" value="1"/>
</dbReference>
<dbReference type="OrthoDB" id="9810688at2"/>
<sequence length="162" mass="17839">MKVLMLDQAKCTGCRACEYACSFEHTGKFNPLDSRIKVNEFWEDLTFVPSVCLQCERAYCEEVCPTSALTKNPETGVVELNKEKCIGCKQCIVACPWGSIKLDHTGKEVIKCDNCGGDPACIKVCYPGALSYEEVEDITNVKVQETATRLKEIAKDLVKGGA</sequence>
<dbReference type="EMBL" id="AZRM01000063">
    <property type="protein sequence ID" value="PNR97481.1"/>
    <property type="molecule type" value="Genomic_DNA"/>
</dbReference>
<dbReference type="Pfam" id="PF12800">
    <property type="entry name" value="Fer4_4"/>
    <property type="match status" value="1"/>
</dbReference>
<evidence type="ECO:0000256" key="2">
    <source>
        <dbReference type="ARBA" id="ARBA00022485"/>
    </source>
</evidence>
<evidence type="ECO:0000256" key="1">
    <source>
        <dbReference type="ARBA" id="ARBA00022448"/>
    </source>
</evidence>
<dbReference type="PANTHER" id="PTHR42859">
    <property type="entry name" value="OXIDOREDUCTASE"/>
    <property type="match status" value="1"/>
</dbReference>
<feature type="domain" description="4Fe-4S ferredoxin-type" evidence="7">
    <location>
        <begin position="76"/>
        <end position="105"/>
    </location>
</feature>
<feature type="domain" description="4Fe-4S ferredoxin-type" evidence="7">
    <location>
        <begin position="2"/>
        <end position="32"/>
    </location>
</feature>
<evidence type="ECO:0000256" key="5">
    <source>
        <dbReference type="ARBA" id="ARBA00023004"/>
    </source>
</evidence>
<keyword evidence="5" id="KW-0408">Iron</keyword>
<evidence type="ECO:0000313" key="8">
    <source>
        <dbReference type="EMBL" id="PNR97481.1"/>
    </source>
</evidence>
<dbReference type="InterPro" id="IPR017896">
    <property type="entry name" value="4Fe4S_Fe-S-bd"/>
</dbReference>
<protein>
    <submittedName>
        <fullName evidence="8">4Fe-4S ferredoxin</fullName>
    </submittedName>
</protein>
<organism evidence="8 9">
    <name type="scientific">Petrotoga miotherma DSM 10691</name>
    <dbReference type="NCBI Taxonomy" id="1434326"/>
    <lineage>
        <taxon>Bacteria</taxon>
        <taxon>Thermotogati</taxon>
        <taxon>Thermotogota</taxon>
        <taxon>Thermotogae</taxon>
        <taxon>Petrotogales</taxon>
        <taxon>Petrotogaceae</taxon>
        <taxon>Petrotoga</taxon>
    </lineage>
</organism>
<gene>
    <name evidence="8" type="ORF">X928_09535</name>
</gene>
<reference evidence="8 9" key="1">
    <citation type="submission" date="2013-12" db="EMBL/GenBank/DDBJ databases">
        <title>Comparative genomics of Petrotoga isolates.</title>
        <authorList>
            <person name="Nesbo C.L."/>
            <person name="Charchuk R."/>
            <person name="Chow K."/>
        </authorList>
    </citation>
    <scope>NUCLEOTIDE SEQUENCE [LARGE SCALE GENOMIC DNA]</scope>
    <source>
        <strain evidence="8 9">DSM 10691</strain>
    </source>
</reference>
<evidence type="ECO:0000256" key="4">
    <source>
        <dbReference type="ARBA" id="ARBA00022982"/>
    </source>
</evidence>
<dbReference type="GO" id="GO:0051539">
    <property type="term" value="F:4 iron, 4 sulfur cluster binding"/>
    <property type="evidence" value="ECO:0007669"/>
    <property type="project" value="UniProtKB-KW"/>
</dbReference>
<dbReference type="SUPFAM" id="SSF54862">
    <property type="entry name" value="4Fe-4S ferredoxins"/>
    <property type="match status" value="1"/>
</dbReference>
<dbReference type="CDD" id="cd10550">
    <property type="entry name" value="DMSOR_beta_like"/>
    <property type="match status" value="1"/>
</dbReference>
<feature type="domain" description="4Fe-4S ferredoxin-type" evidence="7">
    <location>
        <begin position="43"/>
        <end position="74"/>
    </location>
</feature>
<comment type="caution">
    <text evidence="8">The sequence shown here is derived from an EMBL/GenBank/DDBJ whole genome shotgun (WGS) entry which is preliminary data.</text>
</comment>
<keyword evidence="9" id="KW-1185">Reference proteome</keyword>
<evidence type="ECO:0000256" key="3">
    <source>
        <dbReference type="ARBA" id="ARBA00022723"/>
    </source>
</evidence>